<comment type="caution">
    <text evidence="1">The sequence shown here is derived from an EMBL/GenBank/DDBJ whole genome shotgun (WGS) entry which is preliminary data.</text>
</comment>
<dbReference type="RefSeq" id="WP_237240100.1">
    <property type="nucleotide sequence ID" value="NZ_JAKKDU010000011.1"/>
</dbReference>
<protein>
    <submittedName>
        <fullName evidence="1">Uncharacterized protein</fullName>
    </submittedName>
</protein>
<dbReference type="AlphaFoldDB" id="A0AAE3JNK1"/>
<keyword evidence="2" id="KW-1185">Reference proteome</keyword>
<sequence>MKTQELNSVIQNINNEYSTDEAYIGFFYGEENEFSSYVKANKEGLMLYAN</sequence>
<proteinExistence type="predicted"/>
<gene>
    <name evidence="1" type="ORF">L3X37_10325</name>
</gene>
<evidence type="ECO:0000313" key="1">
    <source>
        <dbReference type="EMBL" id="MCF7568761.1"/>
    </source>
</evidence>
<accession>A0AAE3JNK1</accession>
<dbReference type="EMBL" id="JAKKDU010000011">
    <property type="protein sequence ID" value="MCF7568761.1"/>
    <property type="molecule type" value="Genomic_DNA"/>
</dbReference>
<evidence type="ECO:0000313" key="2">
    <source>
        <dbReference type="Proteomes" id="UP001199795"/>
    </source>
</evidence>
<dbReference type="Proteomes" id="UP001199795">
    <property type="component" value="Unassembled WGS sequence"/>
</dbReference>
<organism evidence="1 2">
    <name type="scientific">Wocania arenilitoris</name>
    <dbReference type="NCBI Taxonomy" id="2044858"/>
    <lineage>
        <taxon>Bacteria</taxon>
        <taxon>Pseudomonadati</taxon>
        <taxon>Bacteroidota</taxon>
        <taxon>Flavobacteriia</taxon>
        <taxon>Flavobacteriales</taxon>
        <taxon>Flavobacteriaceae</taxon>
        <taxon>Wocania</taxon>
    </lineage>
</organism>
<name>A0AAE3JNK1_9FLAO</name>
<reference evidence="1" key="1">
    <citation type="submission" date="2022-01" db="EMBL/GenBank/DDBJ databases">
        <title>Draft genome sequence of Sabulilitoribacter arenilitoris KCTC 52401.</title>
        <authorList>
            <person name="Oh J.-S."/>
        </authorList>
    </citation>
    <scope>NUCLEOTIDE SEQUENCE</scope>
    <source>
        <strain evidence="1">HMF6543</strain>
    </source>
</reference>